<dbReference type="Proteomes" id="UP000790347">
    <property type="component" value="Unassembled WGS sequence"/>
</dbReference>
<accession>A0A922HN83</accession>
<comment type="caution">
    <text evidence="7">The sequence shown here is derived from an EMBL/GenBank/DDBJ whole genome shotgun (WGS) entry which is preliminary data.</text>
</comment>
<organism evidence="7 8">
    <name type="scientific">Dermatophagoides farinae</name>
    <name type="common">American house dust mite</name>
    <dbReference type="NCBI Taxonomy" id="6954"/>
    <lineage>
        <taxon>Eukaryota</taxon>
        <taxon>Metazoa</taxon>
        <taxon>Ecdysozoa</taxon>
        <taxon>Arthropoda</taxon>
        <taxon>Chelicerata</taxon>
        <taxon>Arachnida</taxon>
        <taxon>Acari</taxon>
        <taxon>Acariformes</taxon>
        <taxon>Sarcoptiformes</taxon>
        <taxon>Astigmata</taxon>
        <taxon>Psoroptidia</taxon>
        <taxon>Analgoidea</taxon>
        <taxon>Pyroglyphidae</taxon>
        <taxon>Dermatophagoidinae</taxon>
        <taxon>Dermatophagoides</taxon>
    </lineage>
</organism>
<reference evidence="7" key="1">
    <citation type="submission" date="2013-05" db="EMBL/GenBank/DDBJ databases">
        <authorList>
            <person name="Yim A.K.Y."/>
            <person name="Chan T.F."/>
            <person name="Ji K.M."/>
            <person name="Liu X.Y."/>
            <person name="Zhou J.W."/>
            <person name="Li R.Q."/>
            <person name="Yang K.Y."/>
            <person name="Li J."/>
            <person name="Li M."/>
            <person name="Law P.T.W."/>
            <person name="Wu Y.L."/>
            <person name="Cai Z.L."/>
            <person name="Qin H."/>
            <person name="Bao Y."/>
            <person name="Leung R.K.K."/>
            <person name="Ng P.K.S."/>
            <person name="Zou J."/>
            <person name="Zhong X.J."/>
            <person name="Ran P.X."/>
            <person name="Zhong N.S."/>
            <person name="Liu Z.G."/>
            <person name="Tsui S.K.W."/>
        </authorList>
    </citation>
    <scope>NUCLEOTIDE SEQUENCE</scope>
    <source>
        <strain evidence="7">Derf</strain>
        <tissue evidence="7">Whole organism</tissue>
    </source>
</reference>
<dbReference type="PROSITE" id="PS50888">
    <property type="entry name" value="BHLH"/>
    <property type="match status" value="1"/>
</dbReference>
<feature type="compositionally biased region" description="Low complexity" evidence="5">
    <location>
        <begin position="212"/>
        <end position="240"/>
    </location>
</feature>
<dbReference type="InterPro" id="IPR050370">
    <property type="entry name" value="HES_HEY"/>
</dbReference>
<protein>
    <recommendedName>
        <fullName evidence="6">BHLH domain-containing protein</fullName>
    </recommendedName>
</protein>
<comment type="subcellular location">
    <subcellularLocation>
        <location evidence="1">Nucleus</location>
    </subcellularLocation>
</comment>
<reference evidence="7" key="2">
    <citation type="journal article" date="2022" name="Res Sq">
        <title>Comparative Genomics Reveals Insights into the Divergent Evolution of Astigmatic Mites and Household Pest Adaptations.</title>
        <authorList>
            <person name="Xiong Q."/>
            <person name="Wan A.T.-Y."/>
            <person name="Liu X.-Y."/>
            <person name="Fung C.S.-H."/>
            <person name="Xiao X."/>
            <person name="Malainual N."/>
            <person name="Hou J."/>
            <person name="Wang L."/>
            <person name="Wang M."/>
            <person name="Yang K."/>
            <person name="Cui Y."/>
            <person name="Leung E."/>
            <person name="Nong W."/>
            <person name="Shin S.-K."/>
            <person name="Au S."/>
            <person name="Jeong K.Y."/>
            <person name="Chew F.T."/>
            <person name="Hui J."/>
            <person name="Leung T.F."/>
            <person name="Tungtrongchitr A."/>
            <person name="Zhong N."/>
            <person name="Liu Z."/>
            <person name="Tsui S."/>
        </authorList>
    </citation>
    <scope>NUCLEOTIDE SEQUENCE</scope>
    <source>
        <strain evidence="7">Derf</strain>
        <tissue evidence="7">Whole organism</tissue>
    </source>
</reference>
<evidence type="ECO:0000256" key="2">
    <source>
        <dbReference type="ARBA" id="ARBA00023015"/>
    </source>
</evidence>
<feature type="compositionally biased region" description="Low complexity" evidence="5">
    <location>
        <begin position="192"/>
        <end position="203"/>
    </location>
</feature>
<proteinExistence type="predicted"/>
<evidence type="ECO:0000256" key="3">
    <source>
        <dbReference type="ARBA" id="ARBA00023163"/>
    </source>
</evidence>
<dbReference type="InterPro" id="IPR011598">
    <property type="entry name" value="bHLH_dom"/>
</dbReference>
<keyword evidence="2" id="KW-0805">Transcription regulation</keyword>
<evidence type="ECO:0000313" key="7">
    <source>
        <dbReference type="EMBL" id="KAH9494130.1"/>
    </source>
</evidence>
<dbReference type="AlphaFoldDB" id="A0A922HN83"/>
<dbReference type="CDD" id="cd11410">
    <property type="entry name" value="bHLH_O_HES"/>
    <property type="match status" value="1"/>
</dbReference>
<keyword evidence="3" id="KW-0804">Transcription</keyword>
<dbReference type="Pfam" id="PF00010">
    <property type="entry name" value="HLH"/>
    <property type="match status" value="1"/>
</dbReference>
<dbReference type="GO" id="GO:0005634">
    <property type="term" value="C:nucleus"/>
    <property type="evidence" value="ECO:0007669"/>
    <property type="project" value="UniProtKB-SubCell"/>
</dbReference>
<dbReference type="InterPro" id="IPR036638">
    <property type="entry name" value="HLH_DNA-bd_sf"/>
</dbReference>
<keyword evidence="8" id="KW-1185">Reference proteome</keyword>
<dbReference type="SUPFAM" id="SSF47459">
    <property type="entry name" value="HLH, helix-loop-helix DNA-binding domain"/>
    <property type="match status" value="1"/>
</dbReference>
<feature type="compositionally biased region" description="Basic and acidic residues" evidence="5">
    <location>
        <begin position="312"/>
        <end position="325"/>
    </location>
</feature>
<dbReference type="Gene3D" id="4.10.280.10">
    <property type="entry name" value="Helix-loop-helix DNA-binding domain"/>
    <property type="match status" value="1"/>
</dbReference>
<evidence type="ECO:0000256" key="4">
    <source>
        <dbReference type="ARBA" id="ARBA00023242"/>
    </source>
</evidence>
<evidence type="ECO:0000313" key="8">
    <source>
        <dbReference type="Proteomes" id="UP000790347"/>
    </source>
</evidence>
<feature type="region of interest" description="Disordered" evidence="5">
    <location>
        <begin position="184"/>
        <end position="240"/>
    </location>
</feature>
<evidence type="ECO:0000256" key="5">
    <source>
        <dbReference type="SAM" id="MobiDB-lite"/>
    </source>
</evidence>
<evidence type="ECO:0000256" key="1">
    <source>
        <dbReference type="ARBA" id="ARBA00004123"/>
    </source>
</evidence>
<dbReference type="SMART" id="SM00353">
    <property type="entry name" value="HLH"/>
    <property type="match status" value="1"/>
</dbReference>
<dbReference type="GO" id="GO:0046983">
    <property type="term" value="F:protein dimerization activity"/>
    <property type="evidence" value="ECO:0007669"/>
    <property type="project" value="InterPro"/>
</dbReference>
<gene>
    <name evidence="7" type="ORF">DERF_014841</name>
</gene>
<feature type="compositionally biased region" description="Acidic residues" evidence="5">
    <location>
        <begin position="266"/>
        <end position="292"/>
    </location>
</feature>
<feature type="domain" description="BHLH" evidence="6">
    <location>
        <begin position="65"/>
        <end position="123"/>
    </location>
</feature>
<evidence type="ECO:0000259" key="6">
    <source>
        <dbReference type="PROSITE" id="PS50888"/>
    </source>
</evidence>
<name>A0A922HN83_DERFA</name>
<keyword evidence="4" id="KW-0539">Nucleus</keyword>
<sequence length="337" mass="38515">MTKIAYIRATNRQQQQQSSLSMPIKSMNQSIILQPSIPSMMMNHQQHFNTNPNVLLGLDQQQQNGVRISKPLMEKRRRARINQCLSQLKTIVVDSAGQYTQNNKCKLEKADILELTVNYVKQLHQEHMEQKQQSTGKIDDDQYMAGYSECVRQMCEYLTKNQSKISYESVKEFLQQSLSITYQNHNHQRSQTTATTTTTTTTTFVTPPSPAPSSESLSSSSSSSNHGCSPPTSISSNSNSIIKSSSLTTTIITDNNYRKRKRFPESDTDAEITDDDSDGVIDDDDDDDDDDFGYGSDYHQQHENHPLNLKIMKHDDSQQPRRQQDCFDDDENVWRPW</sequence>
<dbReference type="PANTHER" id="PTHR10985">
    <property type="entry name" value="BASIC HELIX-LOOP-HELIX TRANSCRIPTION FACTOR, HES-RELATED"/>
    <property type="match status" value="1"/>
</dbReference>
<feature type="region of interest" description="Disordered" evidence="5">
    <location>
        <begin position="262"/>
        <end position="337"/>
    </location>
</feature>
<dbReference type="EMBL" id="ASGP02000008">
    <property type="protein sequence ID" value="KAH9494130.1"/>
    <property type="molecule type" value="Genomic_DNA"/>
</dbReference>